<evidence type="ECO:0000313" key="4">
    <source>
        <dbReference type="EMBL" id="KAK3895990.1"/>
    </source>
</evidence>
<dbReference type="AlphaFoldDB" id="A0AAE1GJA6"/>
<proteinExistence type="predicted"/>
<evidence type="ECO:0000313" key="5">
    <source>
        <dbReference type="Proteomes" id="UP001286313"/>
    </source>
</evidence>
<comment type="caution">
    <text evidence="3">The sequence shown here is derived from an EMBL/GenBank/DDBJ whole genome shotgun (WGS) entry which is preliminary data.</text>
</comment>
<dbReference type="EMBL" id="JAWQEG010000023">
    <property type="protein sequence ID" value="KAK3895990.1"/>
    <property type="molecule type" value="Genomic_DNA"/>
</dbReference>
<dbReference type="Proteomes" id="UP001286313">
    <property type="component" value="Unassembled WGS sequence"/>
</dbReference>
<dbReference type="EMBL" id="JAWQEG010000297">
    <property type="protein sequence ID" value="KAK3891901.1"/>
    <property type="molecule type" value="Genomic_DNA"/>
</dbReference>
<name>A0AAE1GJA6_PETCI</name>
<dbReference type="EMBL" id="JAWQEG010000297">
    <property type="protein sequence ID" value="KAK3891903.1"/>
    <property type="molecule type" value="Genomic_DNA"/>
</dbReference>
<gene>
    <name evidence="4" type="ORF">Pcinc_000374</name>
    <name evidence="3" type="ORF">Pcinc_002612</name>
    <name evidence="1" type="ORF">Pcinc_004207</name>
    <name evidence="2" type="ORF">Pcinc_004209</name>
</gene>
<evidence type="ECO:0000313" key="2">
    <source>
        <dbReference type="EMBL" id="KAK3891903.1"/>
    </source>
</evidence>
<dbReference type="EMBL" id="JAWQEG010000199">
    <property type="protein sequence ID" value="KAK3893547.1"/>
    <property type="molecule type" value="Genomic_DNA"/>
</dbReference>
<sequence>MVGDIMQRLLRCWEVAAHNSEQARDKEKNWYEKRARHREFHPDVVPNDYAISTPSSSITHENPLIRLLTPQFLCALLTFALLIASTLPSVKVWQSNSATMQEKLENLQPQKTEVLDLL</sequence>
<evidence type="ECO:0000313" key="1">
    <source>
        <dbReference type="EMBL" id="KAK3891901.1"/>
    </source>
</evidence>
<organism evidence="3 5">
    <name type="scientific">Petrolisthes cinctipes</name>
    <name type="common">Flat porcelain crab</name>
    <dbReference type="NCBI Taxonomy" id="88211"/>
    <lineage>
        <taxon>Eukaryota</taxon>
        <taxon>Metazoa</taxon>
        <taxon>Ecdysozoa</taxon>
        <taxon>Arthropoda</taxon>
        <taxon>Crustacea</taxon>
        <taxon>Multicrustacea</taxon>
        <taxon>Malacostraca</taxon>
        <taxon>Eumalacostraca</taxon>
        <taxon>Eucarida</taxon>
        <taxon>Decapoda</taxon>
        <taxon>Pleocyemata</taxon>
        <taxon>Anomura</taxon>
        <taxon>Galatheoidea</taxon>
        <taxon>Porcellanidae</taxon>
        <taxon>Petrolisthes</taxon>
    </lineage>
</organism>
<accession>A0AAE1GJA6</accession>
<reference evidence="3" key="1">
    <citation type="submission" date="2023-10" db="EMBL/GenBank/DDBJ databases">
        <title>Genome assemblies of two species of porcelain crab, Petrolisthes cinctipes and Petrolisthes manimaculis (Anomura: Porcellanidae).</title>
        <authorList>
            <person name="Angst P."/>
        </authorList>
    </citation>
    <scope>NUCLEOTIDE SEQUENCE</scope>
    <source>
        <strain evidence="3">PB745_01</strain>
        <tissue evidence="3">Gill</tissue>
    </source>
</reference>
<protein>
    <submittedName>
        <fullName evidence="3">Uncharacterized protein</fullName>
    </submittedName>
</protein>
<evidence type="ECO:0000313" key="3">
    <source>
        <dbReference type="EMBL" id="KAK3893547.1"/>
    </source>
</evidence>
<keyword evidence="5" id="KW-1185">Reference proteome</keyword>